<dbReference type="PROSITE" id="PS50893">
    <property type="entry name" value="ABC_TRANSPORTER_2"/>
    <property type="match status" value="1"/>
</dbReference>
<dbReference type="InterPro" id="IPR003439">
    <property type="entry name" value="ABC_transporter-like_ATP-bd"/>
</dbReference>
<keyword evidence="1" id="KW-0813">Transport</keyword>
<gene>
    <name evidence="6" type="ORF">J2Z62_000303</name>
</gene>
<evidence type="ECO:0000256" key="3">
    <source>
        <dbReference type="ARBA" id="ARBA00022840"/>
    </source>
</evidence>
<feature type="coiled-coil region" evidence="4">
    <location>
        <begin position="104"/>
        <end position="163"/>
    </location>
</feature>
<evidence type="ECO:0000259" key="5">
    <source>
        <dbReference type="PROSITE" id="PS50893"/>
    </source>
</evidence>
<dbReference type="InterPro" id="IPR008995">
    <property type="entry name" value="Mo/tungstate-bd_C_term_dom"/>
</dbReference>
<dbReference type="SUPFAM" id="SSF52540">
    <property type="entry name" value="P-loop containing nucleoside triphosphate hydrolases"/>
    <property type="match status" value="1"/>
</dbReference>
<reference evidence="6" key="1">
    <citation type="submission" date="2023-07" db="EMBL/GenBank/DDBJ databases">
        <title>Genomic Encyclopedia of Type Strains, Phase IV (KMG-IV): sequencing the most valuable type-strain genomes for metagenomic binning, comparative biology and taxonomic classification.</title>
        <authorList>
            <person name="Goeker M."/>
        </authorList>
    </citation>
    <scope>NUCLEOTIDE SEQUENCE [LARGE SCALE GENOMIC DNA]</scope>
    <source>
        <strain evidence="6">DSM 21204</strain>
    </source>
</reference>
<dbReference type="PANTHER" id="PTHR42781">
    <property type="entry name" value="SPERMIDINE/PUTRESCINE IMPORT ATP-BINDING PROTEIN POTA"/>
    <property type="match status" value="1"/>
</dbReference>
<accession>A0ABU0LYU9</accession>
<dbReference type="Gene3D" id="3.40.50.300">
    <property type="entry name" value="P-loop containing nucleotide triphosphate hydrolases"/>
    <property type="match status" value="2"/>
</dbReference>
<keyword evidence="7" id="KW-1185">Reference proteome</keyword>
<dbReference type="InterPro" id="IPR027417">
    <property type="entry name" value="P-loop_NTPase"/>
</dbReference>
<dbReference type="InterPro" id="IPR017871">
    <property type="entry name" value="ABC_transporter-like_CS"/>
</dbReference>
<name>A0ABU0LYU9_9BACT</name>
<evidence type="ECO:0000313" key="6">
    <source>
        <dbReference type="EMBL" id="MDQ0513865.1"/>
    </source>
</evidence>
<dbReference type="EMBL" id="JAUSWO010000001">
    <property type="protein sequence ID" value="MDQ0513865.1"/>
    <property type="molecule type" value="Genomic_DNA"/>
</dbReference>
<comment type="caution">
    <text evidence="6">The sequence shown here is derived from an EMBL/GenBank/DDBJ whole genome shotgun (WGS) entry which is preliminary data.</text>
</comment>
<evidence type="ECO:0000313" key="7">
    <source>
        <dbReference type="Proteomes" id="UP001240643"/>
    </source>
</evidence>
<keyword evidence="2" id="KW-0547">Nucleotide-binding</keyword>
<feature type="domain" description="ABC transporter" evidence="5">
    <location>
        <begin position="7"/>
        <end position="341"/>
    </location>
</feature>
<evidence type="ECO:0000256" key="1">
    <source>
        <dbReference type="ARBA" id="ARBA00022448"/>
    </source>
</evidence>
<dbReference type="PANTHER" id="PTHR42781:SF4">
    <property type="entry name" value="SPERMIDINE_PUTRESCINE IMPORT ATP-BINDING PROTEIN POTA"/>
    <property type="match status" value="1"/>
</dbReference>
<dbReference type="InterPro" id="IPR050093">
    <property type="entry name" value="ABC_SmlMolc_Importer"/>
</dbReference>
<dbReference type="SUPFAM" id="SSF50331">
    <property type="entry name" value="MOP-like"/>
    <property type="match status" value="1"/>
</dbReference>
<dbReference type="SMART" id="SM00382">
    <property type="entry name" value="AAA"/>
    <property type="match status" value="1"/>
</dbReference>
<dbReference type="GO" id="GO:0005524">
    <property type="term" value="F:ATP binding"/>
    <property type="evidence" value="ECO:0007669"/>
    <property type="project" value="UniProtKB-KW"/>
</dbReference>
<dbReference type="Proteomes" id="UP001240643">
    <property type="component" value="Unassembled WGS sequence"/>
</dbReference>
<evidence type="ECO:0000256" key="2">
    <source>
        <dbReference type="ARBA" id="ARBA00022741"/>
    </source>
</evidence>
<dbReference type="InterPro" id="IPR003593">
    <property type="entry name" value="AAA+_ATPase"/>
</dbReference>
<keyword evidence="4" id="KW-0175">Coiled coil</keyword>
<keyword evidence="3 6" id="KW-0067">ATP-binding</keyword>
<organism evidence="6 7">
    <name type="scientific">Mycoplasmoides fastidiosum</name>
    <dbReference type="NCBI Taxonomy" id="92758"/>
    <lineage>
        <taxon>Bacteria</taxon>
        <taxon>Bacillati</taxon>
        <taxon>Mycoplasmatota</taxon>
        <taxon>Mycoplasmoidales</taxon>
        <taxon>Mycoplasmoidaceae</taxon>
        <taxon>Mycoplasmoides</taxon>
    </lineage>
</organism>
<evidence type="ECO:0000256" key="4">
    <source>
        <dbReference type="SAM" id="Coils"/>
    </source>
</evidence>
<sequence length="450" mass="51209">MNKKPLISLRHINKKYDNNLTVIEDLSLDIDDGAFVTILGPSGCGKSTLLKMIGGFEMPTKGQILMNGLDIKDVPIYQRATATVFQDYALFPNMNVYQNIAYGLKKMRTQKENAENMRVKVELVEEAAKLKSGDKLAANAKRVKEVKERLEKETASLAAISNQKSFAYKVKKSLIQSLDNELNDLDYWKSYWETYPFISKQNAEKKYLTRKLTKEEIQEKINHVLKLVSLEGNEFKKPDQLSGGQRQRVALARAIVTLPKVLLLDEPLSALDAKVRKQMQVELKRIHEELGITFILVTHDQEEALVLSSKIVVMSKGKIEQIGTSSEVYDSPANVWVSNFIGKANLFEGTYLSLGQLKFYDIEIVTDVMTGFDANEKVQIMMRPEDFDVVPQGKGFIDVYVEDAIYTGKLWELKCQFHDRDIFVDNIDEIKPGQTIGLLWDKIDVHVMKQ</sequence>
<protein>
    <submittedName>
        <fullName evidence="6">Spermidine/putrescine transport system ATP-binding protein</fullName>
    </submittedName>
</protein>
<dbReference type="Pfam" id="PF00005">
    <property type="entry name" value="ABC_tran"/>
    <property type="match status" value="2"/>
</dbReference>
<dbReference type="PROSITE" id="PS00211">
    <property type="entry name" value="ABC_TRANSPORTER_1"/>
    <property type="match status" value="1"/>
</dbReference>
<dbReference type="Gene3D" id="2.40.50.100">
    <property type="match status" value="1"/>
</dbReference>
<proteinExistence type="predicted"/>
<dbReference type="RefSeq" id="WP_256547441.1">
    <property type="nucleotide sequence ID" value="NZ_CP101809.1"/>
</dbReference>